<dbReference type="Gene3D" id="2.40.10.350">
    <property type="entry name" value="Rod shape-determining protein MreC, domain 2"/>
    <property type="match status" value="1"/>
</dbReference>
<dbReference type="NCBIfam" id="TIGR00219">
    <property type="entry name" value="mreC"/>
    <property type="match status" value="1"/>
</dbReference>
<evidence type="ECO:0000256" key="3">
    <source>
        <dbReference type="ARBA" id="ARBA00022960"/>
    </source>
</evidence>
<dbReference type="AlphaFoldDB" id="K4LFV2"/>
<dbReference type="PANTHER" id="PTHR34138">
    <property type="entry name" value="CELL SHAPE-DETERMINING PROTEIN MREC"/>
    <property type="match status" value="1"/>
</dbReference>
<keyword evidence="6" id="KW-0175">Coiled coil</keyword>
<dbReference type="PIRSF" id="PIRSF038471">
    <property type="entry name" value="MreC"/>
    <property type="match status" value="1"/>
</dbReference>
<comment type="similarity">
    <text evidence="1 5">Belongs to the MreC family.</text>
</comment>
<dbReference type="InterPro" id="IPR055342">
    <property type="entry name" value="MreC_beta-barrel_core"/>
</dbReference>
<evidence type="ECO:0000256" key="2">
    <source>
        <dbReference type="ARBA" id="ARBA00013855"/>
    </source>
</evidence>
<evidence type="ECO:0000256" key="6">
    <source>
        <dbReference type="SAM" id="Coils"/>
    </source>
</evidence>
<dbReference type="KEGG" id="tpz:Tph_c05980"/>
<evidence type="ECO:0000256" key="4">
    <source>
        <dbReference type="ARBA" id="ARBA00032089"/>
    </source>
</evidence>
<evidence type="ECO:0000313" key="8">
    <source>
        <dbReference type="EMBL" id="AFV10835.1"/>
    </source>
</evidence>
<evidence type="ECO:0000256" key="5">
    <source>
        <dbReference type="PIRNR" id="PIRNR038471"/>
    </source>
</evidence>
<dbReference type="STRING" id="1089553.Tph_c05980"/>
<dbReference type="InterPro" id="IPR007221">
    <property type="entry name" value="MreC"/>
</dbReference>
<dbReference type="InterPro" id="IPR042175">
    <property type="entry name" value="Cell/Rod_MreC_2"/>
</dbReference>
<evidence type="ECO:0000259" key="7">
    <source>
        <dbReference type="Pfam" id="PF04085"/>
    </source>
</evidence>
<accession>K4LFV2</accession>
<keyword evidence="9" id="KW-1185">Reference proteome</keyword>
<dbReference type="EMBL" id="CP003732">
    <property type="protein sequence ID" value="AFV10835.1"/>
    <property type="molecule type" value="Genomic_DNA"/>
</dbReference>
<dbReference type="GO" id="GO:0008360">
    <property type="term" value="P:regulation of cell shape"/>
    <property type="evidence" value="ECO:0007669"/>
    <property type="project" value="UniProtKB-KW"/>
</dbReference>
<protein>
    <recommendedName>
        <fullName evidence="2 5">Cell shape-determining protein MreC</fullName>
    </recommendedName>
    <alternativeName>
        <fullName evidence="4 5">Cell shape protein MreC</fullName>
    </alternativeName>
</protein>
<feature type="coiled-coil region" evidence="6">
    <location>
        <begin position="64"/>
        <end position="91"/>
    </location>
</feature>
<dbReference type="Proteomes" id="UP000000467">
    <property type="component" value="Chromosome"/>
</dbReference>
<dbReference type="OrthoDB" id="9792313at2"/>
<dbReference type="HOGENOM" id="CLU_042663_1_1_9"/>
<dbReference type="InterPro" id="IPR042177">
    <property type="entry name" value="Cell/Rod_1"/>
</dbReference>
<reference evidence="8 9" key="1">
    <citation type="journal article" date="2012" name="BMC Genomics">
        <title>Genome-guided analysis of physiological and morphological traits of the fermentative acetate oxidizer Thermacetogenium phaeum.</title>
        <authorList>
            <person name="Oehler D."/>
            <person name="Poehlein A."/>
            <person name="Leimbach A."/>
            <person name="Muller N."/>
            <person name="Daniel R."/>
            <person name="Gottschalk G."/>
            <person name="Schink B."/>
        </authorList>
    </citation>
    <scope>NUCLEOTIDE SEQUENCE [LARGE SCALE GENOMIC DNA]</scope>
    <source>
        <strain evidence="9">ATCC BAA-254 / DSM 26808 / PB</strain>
    </source>
</reference>
<gene>
    <name evidence="8" type="primary">mreC</name>
    <name evidence="8" type="ordered locus">Tph_c05980</name>
</gene>
<feature type="domain" description="Rod shape-determining protein MreC beta-barrel core" evidence="7">
    <location>
        <begin position="119"/>
        <end position="264"/>
    </location>
</feature>
<proteinExistence type="inferred from homology"/>
<dbReference type="eggNOG" id="COG1792">
    <property type="taxonomic scope" value="Bacteria"/>
</dbReference>
<dbReference type="Pfam" id="PF04085">
    <property type="entry name" value="MreC"/>
    <property type="match status" value="1"/>
</dbReference>
<evidence type="ECO:0000256" key="1">
    <source>
        <dbReference type="ARBA" id="ARBA00009369"/>
    </source>
</evidence>
<organism evidence="8 9">
    <name type="scientific">Thermacetogenium phaeum (strain ATCC BAA-254 / DSM 26808 / PB)</name>
    <dbReference type="NCBI Taxonomy" id="1089553"/>
    <lineage>
        <taxon>Bacteria</taxon>
        <taxon>Bacillati</taxon>
        <taxon>Bacillota</taxon>
        <taxon>Clostridia</taxon>
        <taxon>Thermoanaerobacterales</taxon>
        <taxon>Thermoanaerobacteraceae</taxon>
        <taxon>Thermacetogenium</taxon>
    </lineage>
</organism>
<evidence type="ECO:0000313" key="9">
    <source>
        <dbReference type="Proteomes" id="UP000000467"/>
    </source>
</evidence>
<sequence>MMSLSLRKKLGILLGIAVLCLALARYTADFSGGVFLNELLAPLQGTVMQIWHRAEAAFEYVGQAKKISEENAALRQRVRELTWENNRLKEYVYENQRLLQLLDFKERQAERFTLLGARVISRAPHSQSGILVVDRGGRDGVTMNMVAVSDAGLVGQVVAVGESTSKVLLILDRECAAGAIVQETRTPGVIEGSRESPGLLRMVDLPYDAQLEVGQVVVTSGMGGIFPGGIPIGEIEKVEGSALDKYAVVRPYVDFNRLEKVFLITEVHNVPEPADGADGL</sequence>
<dbReference type="PANTHER" id="PTHR34138:SF1">
    <property type="entry name" value="CELL SHAPE-DETERMINING PROTEIN MREC"/>
    <property type="match status" value="1"/>
</dbReference>
<keyword evidence="3 5" id="KW-0133">Cell shape</keyword>
<name>K4LFV2_THEPS</name>
<comment type="function">
    <text evidence="5">Involved in formation and maintenance of cell shape.</text>
</comment>
<dbReference type="GO" id="GO:0005886">
    <property type="term" value="C:plasma membrane"/>
    <property type="evidence" value="ECO:0007669"/>
    <property type="project" value="TreeGrafter"/>
</dbReference>
<dbReference type="Gene3D" id="2.40.10.340">
    <property type="entry name" value="Rod shape-determining protein MreC, domain 1"/>
    <property type="match status" value="1"/>
</dbReference>